<protein>
    <recommendedName>
        <fullName evidence="3">Polysaccharide export protein</fullName>
    </recommendedName>
</protein>
<evidence type="ECO:0000313" key="1">
    <source>
        <dbReference type="EMBL" id="ETS04494.1"/>
    </source>
</evidence>
<dbReference type="HOGENOM" id="CLU_040564_1_0_1"/>
<dbReference type="PANTHER" id="PTHR34144:SF7">
    <property type="entry name" value="EXPORT PROTEIN (CAP59), PUTATIVE (AFU_ORTHOLOGUE AFUA_7G05020)-RELATED"/>
    <property type="match status" value="1"/>
</dbReference>
<accession>A0A024SG35</accession>
<organism evidence="1 2">
    <name type="scientific">Hypocrea jecorina (strain ATCC 56765 / BCRC 32924 / NRRL 11460 / Rut C-30)</name>
    <name type="common">Trichoderma reesei</name>
    <dbReference type="NCBI Taxonomy" id="1344414"/>
    <lineage>
        <taxon>Eukaryota</taxon>
        <taxon>Fungi</taxon>
        <taxon>Dikarya</taxon>
        <taxon>Ascomycota</taxon>
        <taxon>Pezizomycotina</taxon>
        <taxon>Sordariomycetes</taxon>
        <taxon>Hypocreomycetidae</taxon>
        <taxon>Hypocreales</taxon>
        <taxon>Hypocreaceae</taxon>
        <taxon>Trichoderma</taxon>
    </lineage>
</organism>
<sequence>MLLSAANRLYLRRIIRWRTTRVVLFLFFLINLLDVLRIHHKIVEGDRQHLLRRGSGAARPRERIYIASMHWNNAQVLKDYWNDAVIQLTETFGPDNVFVSIYESGSWDDSKEALRELDAELDKRNVPRRVEVSDTTHEDEINKAAEERGEGWIDTARGRRELRRIPYLARLRNRTIQDLVELSKKGVTFDKVLFLNDVVFTIDDVLTLLDTNGGNYAAACSLDFSKPPLYYDTFALRDSEGNAHAMQTWPYFGARDSRNALVNHVDAVPVTSCWNGIVAMPADPFVSSTKLRFRAVPDSLAAHHLEGSECCLIHADNPLSKTKGVYLNPRVRVGYNYPAYAATHPPGRSWVSAWDIFTGLWENRIRRWTAWTLDRWVVRSRVRRWEKEKDGNREPGEFCLINEMQVLVENGWAHV</sequence>
<gene>
    <name evidence="1" type="ORF">M419DRAFT_33307</name>
</gene>
<name>A0A024SG35_HYPJR</name>
<dbReference type="Pfam" id="PF11735">
    <property type="entry name" value="CAP59_mtransfer"/>
    <property type="match status" value="1"/>
</dbReference>
<evidence type="ECO:0000313" key="2">
    <source>
        <dbReference type="Proteomes" id="UP000024376"/>
    </source>
</evidence>
<dbReference type="InterPro" id="IPR021047">
    <property type="entry name" value="Mannosyltransferase_CMT1"/>
</dbReference>
<dbReference type="PANTHER" id="PTHR34144">
    <property type="entry name" value="CHROMOSOME 8, WHOLE GENOME SHOTGUN SEQUENCE"/>
    <property type="match status" value="1"/>
</dbReference>
<proteinExistence type="predicted"/>
<evidence type="ECO:0008006" key="3">
    <source>
        <dbReference type="Google" id="ProtNLM"/>
    </source>
</evidence>
<dbReference type="AlphaFoldDB" id="A0A024SG35"/>
<dbReference type="OrthoDB" id="262547at2759"/>
<dbReference type="Proteomes" id="UP000024376">
    <property type="component" value="Unassembled WGS sequence"/>
</dbReference>
<dbReference type="EMBL" id="KI911141">
    <property type="protein sequence ID" value="ETS04494.1"/>
    <property type="molecule type" value="Genomic_DNA"/>
</dbReference>
<dbReference type="KEGG" id="trr:M419DRAFT_33307"/>
<reference evidence="2" key="1">
    <citation type="journal article" date="2013" name="Ind. Biotechnol.">
        <title>Comparative genomics analysis of Trichoderma reesei strains.</title>
        <authorList>
            <person name="Koike H."/>
            <person name="Aerts A."/>
            <person name="LaButti K."/>
            <person name="Grigoriev I.V."/>
            <person name="Baker S.E."/>
        </authorList>
    </citation>
    <scope>NUCLEOTIDE SEQUENCE [LARGE SCALE GENOMIC DNA]</scope>
    <source>
        <strain evidence="2">ATCC 56765 / BCRC 32924 / NRRL 11460 / Rut C-30</strain>
    </source>
</reference>